<reference evidence="2 3" key="1">
    <citation type="journal article" date="2024" name="Int. J. Mol. Sci.">
        <title>Exploration of Alicyclobacillus spp. Genome in Search of Antibiotic Resistance.</title>
        <authorList>
            <person name="Bucka-Kolendo J."/>
            <person name="Kiousi D.E."/>
            <person name="Dekowska A."/>
            <person name="Mikolajczuk-Szczyrba A."/>
            <person name="Karadedos D.M."/>
            <person name="Michael P."/>
            <person name="Galanis A."/>
            <person name="Sokolowska B."/>
        </authorList>
    </citation>
    <scope>NUCLEOTIDE SEQUENCE [LARGE SCALE GENOMIC DNA]</scope>
    <source>
        <strain evidence="2 3">KKP 3000</strain>
    </source>
</reference>
<evidence type="ECO:0000313" key="3">
    <source>
        <dbReference type="Proteomes" id="UP001579974"/>
    </source>
</evidence>
<dbReference type="EMBL" id="JBDXSU010000004">
    <property type="protein sequence ID" value="MFB5190020.1"/>
    <property type="molecule type" value="Genomic_DNA"/>
</dbReference>
<proteinExistence type="predicted"/>
<dbReference type="SUPFAM" id="SSF55729">
    <property type="entry name" value="Acyl-CoA N-acyltransferases (Nat)"/>
    <property type="match status" value="1"/>
</dbReference>
<feature type="domain" description="N-acetyltransferase" evidence="1">
    <location>
        <begin position="2"/>
        <end position="140"/>
    </location>
</feature>
<dbReference type="CDD" id="cd04301">
    <property type="entry name" value="NAT_SF"/>
    <property type="match status" value="1"/>
</dbReference>
<dbReference type="RefSeq" id="WP_275476190.1">
    <property type="nucleotide sequence ID" value="NZ_CP162940.1"/>
</dbReference>
<keyword evidence="3" id="KW-1185">Reference proteome</keyword>
<dbReference type="Proteomes" id="UP001579974">
    <property type="component" value="Unassembled WGS sequence"/>
</dbReference>
<evidence type="ECO:0000313" key="2">
    <source>
        <dbReference type="EMBL" id="MFB5190020.1"/>
    </source>
</evidence>
<dbReference type="InterPro" id="IPR000182">
    <property type="entry name" value="GNAT_dom"/>
</dbReference>
<protein>
    <submittedName>
        <fullName evidence="2">GNAT family N-acetyltransferase</fullName>
    </submittedName>
</protein>
<dbReference type="InterPro" id="IPR016181">
    <property type="entry name" value="Acyl_CoA_acyltransferase"/>
</dbReference>
<sequence length="145" mass="16280">MFAVTQATDKHLESVIQLDLEVLGSTIRREFLVASVNKGNVWVALNDYDVVGFVVVDNVFFGHPFIELLIVHPGFRRKRIGAMLVEAIELRIETEKLFTSTNQSNTPMQSLCESLGFQQSGYIENLDEGDPEIVYFKRIGVSDGV</sequence>
<dbReference type="Gene3D" id="3.40.630.30">
    <property type="match status" value="1"/>
</dbReference>
<accession>A0ABV5ADT6</accession>
<dbReference type="Pfam" id="PF00583">
    <property type="entry name" value="Acetyltransf_1"/>
    <property type="match status" value="1"/>
</dbReference>
<organism evidence="2 3">
    <name type="scientific">Alicyclobacillus fastidiosus</name>
    <dbReference type="NCBI Taxonomy" id="392011"/>
    <lineage>
        <taxon>Bacteria</taxon>
        <taxon>Bacillati</taxon>
        <taxon>Bacillota</taxon>
        <taxon>Bacilli</taxon>
        <taxon>Bacillales</taxon>
        <taxon>Alicyclobacillaceae</taxon>
        <taxon>Alicyclobacillus</taxon>
    </lineage>
</organism>
<dbReference type="PROSITE" id="PS51186">
    <property type="entry name" value="GNAT"/>
    <property type="match status" value="1"/>
</dbReference>
<comment type="caution">
    <text evidence="2">The sequence shown here is derived from an EMBL/GenBank/DDBJ whole genome shotgun (WGS) entry which is preliminary data.</text>
</comment>
<gene>
    <name evidence="2" type="ORF">KKP3000_003413</name>
</gene>
<evidence type="ECO:0000259" key="1">
    <source>
        <dbReference type="PROSITE" id="PS51186"/>
    </source>
</evidence>
<name>A0ABV5ADT6_9BACL</name>